<dbReference type="OMA" id="DTNFCIC"/>
<dbReference type="WBParaSite" id="SRAE_X000020300.1">
    <property type="protein sequence ID" value="SRAE_X000020300.1"/>
    <property type="gene ID" value="WBGene00265759"/>
</dbReference>
<organism evidence="4">
    <name type="scientific">Strongyloides ratti</name>
    <name type="common">Parasitic roundworm</name>
    <dbReference type="NCBI Taxonomy" id="34506"/>
    <lineage>
        <taxon>Eukaryota</taxon>
        <taxon>Metazoa</taxon>
        <taxon>Ecdysozoa</taxon>
        <taxon>Nematoda</taxon>
        <taxon>Chromadorea</taxon>
        <taxon>Rhabditida</taxon>
        <taxon>Tylenchina</taxon>
        <taxon>Panagrolaimomorpha</taxon>
        <taxon>Strongyloidoidea</taxon>
        <taxon>Strongyloididae</taxon>
        <taxon>Strongyloides</taxon>
    </lineage>
</organism>
<feature type="domain" description="EGF-like" evidence="3">
    <location>
        <begin position="94"/>
        <end position="130"/>
    </location>
</feature>
<accession>A0A090N0L0</accession>
<dbReference type="PROSITE" id="PS50026">
    <property type="entry name" value="EGF_3"/>
    <property type="match status" value="2"/>
</dbReference>
<dbReference type="AlphaFoldDB" id="A0A090N0L0"/>
<evidence type="ECO:0000313" key="5">
    <source>
        <dbReference type="Proteomes" id="UP000035682"/>
    </source>
</evidence>
<dbReference type="SMART" id="SM00181">
    <property type="entry name" value="EGF"/>
    <property type="match status" value="2"/>
</dbReference>
<dbReference type="RefSeq" id="XP_024510069.1">
    <property type="nucleotide sequence ID" value="XM_024644519.1"/>
</dbReference>
<dbReference type="SUPFAM" id="SSF57196">
    <property type="entry name" value="EGF/Laminin"/>
    <property type="match status" value="2"/>
</dbReference>
<dbReference type="CTD" id="36383253"/>
<reference evidence="5" key="2">
    <citation type="submission" date="2014-09" db="EMBL/GenBank/DDBJ databases">
        <authorList>
            <person name="Martin A.A."/>
        </authorList>
    </citation>
    <scope>NUCLEOTIDE SEQUENCE</scope>
    <source>
        <strain evidence="5">ED321</strain>
    </source>
</reference>
<sequence length="145" mass="15977">MKFSIFLITFLIFLTIKWTIGEPDEITKEINNEVKKIVSEAGEKVSQEISQKVNENSQEPCTSDDCSNNGSCIGTKQQKFCICNLGFAGDNCSEKLCDPAIQCNGRGICFGTTKKFTCMCGLGFTGEACEKNVKMSDEKDSNKIN</sequence>
<gene>
    <name evidence="4 6 7" type="ORF">SRAE_X000020300</name>
</gene>
<keyword evidence="2" id="KW-0732">Signal</keyword>
<dbReference type="EMBL" id="LN609530">
    <property type="protein sequence ID" value="CEF70873.1"/>
    <property type="molecule type" value="Genomic_DNA"/>
</dbReference>
<dbReference type="GeneID" id="36383253"/>
<evidence type="ECO:0000313" key="7">
    <source>
        <dbReference type="WormBase" id="SRAE_X000020300"/>
    </source>
</evidence>
<evidence type="ECO:0000259" key="3">
    <source>
        <dbReference type="PROSITE" id="PS50026"/>
    </source>
</evidence>
<reference evidence="4" key="1">
    <citation type="submission" date="2014-09" db="EMBL/GenBank/DDBJ databases">
        <authorList>
            <person name="Aslett A.Martin."/>
        </authorList>
    </citation>
    <scope>NUCLEOTIDE SEQUENCE</scope>
    <source>
        <strain evidence="4">ED321 Heterogonic</strain>
    </source>
</reference>
<dbReference type="OrthoDB" id="10040561at2759"/>
<dbReference type="InterPro" id="IPR000742">
    <property type="entry name" value="EGF"/>
</dbReference>
<name>A0A090N0L0_STRRB</name>
<feature type="disulfide bond" evidence="1">
    <location>
        <begin position="120"/>
        <end position="129"/>
    </location>
</feature>
<feature type="chain" id="PRO_5015031477" evidence="2">
    <location>
        <begin position="22"/>
        <end position="145"/>
    </location>
</feature>
<dbReference type="STRING" id="34506.A0A090N0L0"/>
<protein>
    <submittedName>
        <fullName evidence="4 6">Eyes shut</fullName>
    </submittedName>
</protein>
<dbReference type="WormBase" id="SRAE_X000020300">
    <property type="protein sequence ID" value="SRP11831"/>
    <property type="gene ID" value="WBGene00265759"/>
</dbReference>
<dbReference type="PROSITE" id="PS01186">
    <property type="entry name" value="EGF_2"/>
    <property type="match status" value="2"/>
</dbReference>
<dbReference type="Proteomes" id="UP000035682">
    <property type="component" value="Unplaced"/>
</dbReference>
<feature type="domain" description="EGF-like" evidence="3">
    <location>
        <begin position="57"/>
        <end position="93"/>
    </location>
</feature>
<evidence type="ECO:0000256" key="2">
    <source>
        <dbReference type="SAM" id="SignalP"/>
    </source>
</evidence>
<dbReference type="Gene3D" id="2.10.25.10">
    <property type="entry name" value="Laminin"/>
    <property type="match status" value="2"/>
</dbReference>
<keyword evidence="5" id="KW-1185">Reference proteome</keyword>
<dbReference type="PROSITE" id="PS00022">
    <property type="entry name" value="EGF_1"/>
    <property type="match status" value="2"/>
</dbReference>
<feature type="disulfide bond" evidence="1">
    <location>
        <begin position="83"/>
        <end position="92"/>
    </location>
</feature>
<evidence type="ECO:0000256" key="1">
    <source>
        <dbReference type="PROSITE-ProRule" id="PRU00076"/>
    </source>
</evidence>
<keyword evidence="1" id="KW-1015">Disulfide bond</keyword>
<feature type="signal peptide" evidence="2">
    <location>
        <begin position="1"/>
        <end position="21"/>
    </location>
</feature>
<proteinExistence type="predicted"/>
<evidence type="ECO:0000313" key="4">
    <source>
        <dbReference type="EMBL" id="CEF70873.1"/>
    </source>
</evidence>
<comment type="caution">
    <text evidence="1">Lacks conserved residue(s) required for the propagation of feature annotation.</text>
</comment>
<evidence type="ECO:0000313" key="6">
    <source>
        <dbReference type="WBParaSite" id="SRAE_X000020300.1"/>
    </source>
</evidence>
<reference evidence="6" key="3">
    <citation type="submission" date="2020-12" db="UniProtKB">
        <authorList>
            <consortium name="WormBaseParasite"/>
        </authorList>
    </citation>
    <scope>IDENTIFICATION</scope>
</reference>
<keyword evidence="1" id="KW-0245">EGF-like domain</keyword>